<dbReference type="AlphaFoldDB" id="A0A183JS47"/>
<protein>
    <submittedName>
        <fullName evidence="1 3">Uncharacterized protein</fullName>
    </submittedName>
</protein>
<reference evidence="3" key="1">
    <citation type="submission" date="2016-06" db="UniProtKB">
        <authorList>
            <consortium name="WormBaseParasite"/>
        </authorList>
    </citation>
    <scope>IDENTIFICATION</scope>
</reference>
<sequence length="93" mass="10591">MPKRCFRDLGTTCVDHEAVDETDYQDIKISTTPFRCPNSILTESHIGRRLINDNTCSREEMANNSLKNPKVINICGHKSGKRLLYGKRHISNS</sequence>
<keyword evidence="2" id="KW-1185">Reference proteome</keyword>
<dbReference type="WBParaSite" id="SCUD_0000553601-mRNA-1">
    <property type="protein sequence ID" value="SCUD_0000553601-mRNA-1"/>
    <property type="gene ID" value="SCUD_0000553601"/>
</dbReference>
<organism evidence="3">
    <name type="scientific">Schistosoma curassoni</name>
    <dbReference type="NCBI Taxonomy" id="6186"/>
    <lineage>
        <taxon>Eukaryota</taxon>
        <taxon>Metazoa</taxon>
        <taxon>Spiralia</taxon>
        <taxon>Lophotrochozoa</taxon>
        <taxon>Platyhelminthes</taxon>
        <taxon>Trematoda</taxon>
        <taxon>Digenea</taxon>
        <taxon>Strigeidida</taxon>
        <taxon>Schistosomatoidea</taxon>
        <taxon>Schistosomatidae</taxon>
        <taxon>Schistosoma</taxon>
    </lineage>
</organism>
<accession>A0A183JS47</accession>
<reference evidence="1 2" key="2">
    <citation type="submission" date="2018-11" db="EMBL/GenBank/DDBJ databases">
        <authorList>
            <consortium name="Pathogen Informatics"/>
        </authorList>
    </citation>
    <scope>NUCLEOTIDE SEQUENCE [LARGE SCALE GENOMIC DNA]</scope>
    <source>
        <strain evidence="1">Dakar</strain>
        <strain evidence="2">Dakar, Senegal</strain>
    </source>
</reference>
<evidence type="ECO:0000313" key="2">
    <source>
        <dbReference type="Proteomes" id="UP000279833"/>
    </source>
</evidence>
<gene>
    <name evidence="1" type="ORF">SCUD_LOCUS5536</name>
</gene>
<dbReference type="Proteomes" id="UP000279833">
    <property type="component" value="Unassembled WGS sequence"/>
</dbReference>
<name>A0A183JS47_9TREM</name>
<proteinExistence type="predicted"/>
<evidence type="ECO:0000313" key="1">
    <source>
        <dbReference type="EMBL" id="VDO96469.1"/>
    </source>
</evidence>
<evidence type="ECO:0000313" key="3">
    <source>
        <dbReference type="WBParaSite" id="SCUD_0000553601-mRNA-1"/>
    </source>
</evidence>
<dbReference type="EMBL" id="UZAK01009276">
    <property type="protein sequence ID" value="VDO96469.1"/>
    <property type="molecule type" value="Genomic_DNA"/>
</dbReference>